<evidence type="ECO:0000313" key="3">
    <source>
        <dbReference type="Proteomes" id="UP000492820"/>
    </source>
</evidence>
<reference evidence="2" key="2">
    <citation type="submission" date="2014-06" db="EMBL/GenBank/DDBJ databases">
        <authorList>
            <person name="Aslett M."/>
        </authorList>
    </citation>
    <scope>NUCLEOTIDE SEQUENCE</scope>
</reference>
<organism evidence="2">
    <name type="scientific">Echinococcus granulosus</name>
    <name type="common">Hydatid tapeworm</name>
    <dbReference type="NCBI Taxonomy" id="6210"/>
    <lineage>
        <taxon>Eukaryota</taxon>
        <taxon>Metazoa</taxon>
        <taxon>Spiralia</taxon>
        <taxon>Lophotrochozoa</taxon>
        <taxon>Platyhelminthes</taxon>
        <taxon>Cestoda</taxon>
        <taxon>Eucestoda</taxon>
        <taxon>Cyclophyllidea</taxon>
        <taxon>Taeniidae</taxon>
        <taxon>Echinococcus</taxon>
        <taxon>Echinococcus granulosus group</taxon>
    </lineage>
</organism>
<accession>A0A068WWJ4</accession>
<name>A0A068WWJ4_ECHGR</name>
<gene>
    <name evidence="2" type="ORF">EgrG_000066100</name>
</gene>
<feature type="chain" id="PRO_5041035599" evidence="1">
    <location>
        <begin position="23"/>
        <end position="69"/>
    </location>
</feature>
<reference evidence="2 3" key="1">
    <citation type="journal article" date="2013" name="Nature">
        <title>The genomes of four tapeworm species reveal adaptations to parasitism.</title>
        <authorList>
            <person name="Tsai I.J."/>
            <person name="Zarowiecki M."/>
            <person name="Holroyd N."/>
            <person name="Garciarrubio A."/>
            <person name="Sanchez-Flores A."/>
            <person name="Brooks K.L."/>
            <person name="Tracey A."/>
            <person name="Bobes R.J."/>
            <person name="Fragoso G."/>
            <person name="Sciutto E."/>
            <person name="Aslett M."/>
            <person name="Beasley H."/>
            <person name="Bennett H.M."/>
            <person name="Cai J."/>
            <person name="Camicia F."/>
            <person name="Clark R."/>
            <person name="Cucher M."/>
            <person name="De Silva N."/>
            <person name="Day T.A."/>
            <person name="Deplazes P."/>
            <person name="Estrada K."/>
            <person name="Fernandez C."/>
            <person name="Holland P.W."/>
            <person name="Hou J."/>
            <person name="Hu S."/>
            <person name="Huckvale T."/>
            <person name="Hung S.S."/>
            <person name="Kamenetzky L."/>
            <person name="Keane J.A."/>
            <person name="Kiss F."/>
            <person name="Koziol U."/>
            <person name="Lambert O."/>
            <person name="Liu K."/>
            <person name="Luo X."/>
            <person name="Luo Y."/>
            <person name="Macchiaroli N."/>
            <person name="Nichol S."/>
            <person name="Paps J."/>
            <person name="Parkinson J."/>
            <person name="Pouchkina-Stantcheva N."/>
            <person name="Riddiford N."/>
            <person name="Rosenzvit M."/>
            <person name="Salinas G."/>
            <person name="Wasmuth J.D."/>
            <person name="Zamanian M."/>
            <person name="Zheng Y."/>
            <person name="Cai X."/>
            <person name="Soberon X."/>
            <person name="Olson P.D."/>
            <person name="Laclette J.P."/>
            <person name="Brehm K."/>
            <person name="Berriman M."/>
            <person name="Garciarrubio A."/>
            <person name="Bobes R.J."/>
            <person name="Fragoso G."/>
            <person name="Sanchez-Flores A."/>
            <person name="Estrada K."/>
            <person name="Cevallos M.A."/>
            <person name="Morett E."/>
            <person name="Gonzalez V."/>
            <person name="Portillo T."/>
            <person name="Ochoa-Leyva A."/>
            <person name="Jose M.V."/>
            <person name="Sciutto E."/>
            <person name="Landa A."/>
            <person name="Jimenez L."/>
            <person name="Valdes V."/>
            <person name="Carrero J.C."/>
            <person name="Larralde C."/>
            <person name="Morales-Montor J."/>
            <person name="Limon-Lason J."/>
            <person name="Soberon X."/>
            <person name="Laclette J.P."/>
        </authorList>
    </citation>
    <scope>NUCLEOTIDE SEQUENCE [LARGE SCALE GENOMIC DNA]</scope>
</reference>
<dbReference type="AlphaFoldDB" id="A0A068WWJ4"/>
<dbReference type="WBParaSite" id="EgrG_000066100">
    <property type="protein sequence ID" value="EgrG_000066100"/>
    <property type="gene ID" value="EgrG_000066100"/>
</dbReference>
<evidence type="ECO:0000256" key="1">
    <source>
        <dbReference type="SAM" id="SignalP"/>
    </source>
</evidence>
<keyword evidence="1" id="KW-0732">Signal</keyword>
<reference evidence="4" key="3">
    <citation type="submission" date="2020-10" db="UniProtKB">
        <authorList>
            <consortium name="WormBaseParasite"/>
        </authorList>
    </citation>
    <scope>IDENTIFICATION</scope>
</reference>
<feature type="signal peptide" evidence="1">
    <location>
        <begin position="1"/>
        <end position="22"/>
    </location>
</feature>
<evidence type="ECO:0000313" key="2">
    <source>
        <dbReference type="EMBL" id="CDS22016.1"/>
    </source>
</evidence>
<dbReference type="EMBL" id="LK028585">
    <property type="protein sequence ID" value="CDS22016.1"/>
    <property type="molecule type" value="Genomic_DNA"/>
</dbReference>
<evidence type="ECO:0000313" key="4">
    <source>
        <dbReference type="WBParaSite" id="EgrG_000066100"/>
    </source>
</evidence>
<sequence length="69" mass="7978">MSLILLRFHFSLLPFLSHVVRQHHHNHNENGRVVGKEDLLIQELKLGRLIAANVESRIFKTGKDEKPAE</sequence>
<proteinExistence type="predicted"/>
<protein>
    <submittedName>
        <fullName evidence="4">Secreted protein</fullName>
    </submittedName>
</protein>
<dbReference type="Proteomes" id="UP000492820">
    <property type="component" value="Unassembled WGS sequence"/>
</dbReference>